<evidence type="ECO:0000256" key="4">
    <source>
        <dbReference type="ARBA" id="ARBA00022679"/>
    </source>
</evidence>
<keyword evidence="8" id="KW-1185">Reference proteome</keyword>
<dbReference type="AlphaFoldDB" id="A0A0L0SDG2"/>
<evidence type="ECO:0000313" key="7">
    <source>
        <dbReference type="EMBL" id="KNE60467.1"/>
    </source>
</evidence>
<dbReference type="VEuPathDB" id="FungiDB:AMAG_05853"/>
<dbReference type="OrthoDB" id="409992at2759"/>
<evidence type="ECO:0000256" key="6">
    <source>
        <dbReference type="SAM" id="MobiDB-lite"/>
    </source>
</evidence>
<evidence type="ECO:0000256" key="5">
    <source>
        <dbReference type="ARBA" id="ARBA00022898"/>
    </source>
</evidence>
<dbReference type="Pfam" id="PF01063">
    <property type="entry name" value="Aminotran_4"/>
    <property type="match status" value="1"/>
</dbReference>
<dbReference type="InterPro" id="IPR001544">
    <property type="entry name" value="Aminotrans_IV"/>
</dbReference>
<dbReference type="PANTHER" id="PTHR42825">
    <property type="entry name" value="AMINO ACID AMINOTRANSFERASE"/>
    <property type="match status" value="1"/>
</dbReference>
<dbReference type="STRING" id="578462.A0A0L0SDG2"/>
<dbReference type="OMA" id="LKWSDQA"/>
<reference evidence="8" key="2">
    <citation type="submission" date="2009-11" db="EMBL/GenBank/DDBJ databases">
        <title>The Genome Sequence of Allomyces macrogynus strain ATCC 38327.</title>
        <authorList>
            <consortium name="The Broad Institute Genome Sequencing Platform"/>
            <person name="Russ C."/>
            <person name="Cuomo C."/>
            <person name="Shea T."/>
            <person name="Young S.K."/>
            <person name="Zeng Q."/>
            <person name="Koehrsen M."/>
            <person name="Haas B."/>
            <person name="Borodovsky M."/>
            <person name="Guigo R."/>
            <person name="Alvarado L."/>
            <person name="Berlin A."/>
            <person name="Borenstein D."/>
            <person name="Chen Z."/>
            <person name="Engels R."/>
            <person name="Freedman E."/>
            <person name="Gellesch M."/>
            <person name="Goldberg J."/>
            <person name="Griggs A."/>
            <person name="Gujja S."/>
            <person name="Heiman D."/>
            <person name="Hepburn T."/>
            <person name="Howarth C."/>
            <person name="Jen D."/>
            <person name="Larson L."/>
            <person name="Lewis B."/>
            <person name="Mehta T."/>
            <person name="Park D."/>
            <person name="Pearson M."/>
            <person name="Roberts A."/>
            <person name="Saif S."/>
            <person name="Shenoy N."/>
            <person name="Sisk P."/>
            <person name="Stolte C."/>
            <person name="Sykes S."/>
            <person name="Walk T."/>
            <person name="White J."/>
            <person name="Yandava C."/>
            <person name="Burger G."/>
            <person name="Gray M.W."/>
            <person name="Holland P.W.H."/>
            <person name="King N."/>
            <person name="Lang F.B.F."/>
            <person name="Roger A.J."/>
            <person name="Ruiz-Trillo I."/>
            <person name="Lander E."/>
            <person name="Nusbaum C."/>
        </authorList>
    </citation>
    <scope>NUCLEOTIDE SEQUENCE [LARGE SCALE GENOMIC DNA]</scope>
    <source>
        <strain evidence="8">ATCC 38327</strain>
    </source>
</reference>
<feature type="compositionally biased region" description="Basic and acidic residues" evidence="6">
    <location>
        <begin position="49"/>
        <end position="59"/>
    </location>
</feature>
<dbReference type="InterPro" id="IPR043131">
    <property type="entry name" value="BCAT-like_N"/>
</dbReference>
<reference evidence="7 8" key="1">
    <citation type="submission" date="2009-11" db="EMBL/GenBank/DDBJ databases">
        <title>Annotation of Allomyces macrogynus ATCC 38327.</title>
        <authorList>
            <consortium name="The Broad Institute Genome Sequencing Platform"/>
            <person name="Russ C."/>
            <person name="Cuomo C."/>
            <person name="Burger G."/>
            <person name="Gray M.W."/>
            <person name="Holland P.W.H."/>
            <person name="King N."/>
            <person name="Lang F.B.F."/>
            <person name="Roger A.J."/>
            <person name="Ruiz-Trillo I."/>
            <person name="Young S.K."/>
            <person name="Zeng Q."/>
            <person name="Gargeya S."/>
            <person name="Fitzgerald M."/>
            <person name="Haas B."/>
            <person name="Abouelleil A."/>
            <person name="Alvarado L."/>
            <person name="Arachchi H.M."/>
            <person name="Berlin A."/>
            <person name="Chapman S.B."/>
            <person name="Gearin G."/>
            <person name="Goldberg J."/>
            <person name="Griggs A."/>
            <person name="Gujja S."/>
            <person name="Hansen M."/>
            <person name="Heiman D."/>
            <person name="Howarth C."/>
            <person name="Larimer J."/>
            <person name="Lui A."/>
            <person name="MacDonald P.J.P."/>
            <person name="McCowen C."/>
            <person name="Montmayeur A."/>
            <person name="Murphy C."/>
            <person name="Neiman D."/>
            <person name="Pearson M."/>
            <person name="Priest M."/>
            <person name="Roberts A."/>
            <person name="Saif S."/>
            <person name="Shea T."/>
            <person name="Sisk P."/>
            <person name="Stolte C."/>
            <person name="Sykes S."/>
            <person name="Wortman J."/>
            <person name="Nusbaum C."/>
            <person name="Birren B."/>
        </authorList>
    </citation>
    <scope>NUCLEOTIDE SEQUENCE [LARGE SCALE GENOMIC DNA]</scope>
    <source>
        <strain evidence="7 8">ATCC 38327</strain>
    </source>
</reference>
<keyword evidence="3 7" id="KW-0032">Aminotransferase</keyword>
<evidence type="ECO:0000313" key="8">
    <source>
        <dbReference type="Proteomes" id="UP000054350"/>
    </source>
</evidence>
<dbReference type="EMBL" id="GG745336">
    <property type="protein sequence ID" value="KNE60467.1"/>
    <property type="molecule type" value="Genomic_DNA"/>
</dbReference>
<dbReference type="PANTHER" id="PTHR42825:SF2">
    <property type="entry name" value="BRANCHED-CHAIN-AMINO-ACID AMINOTRANSFERASE 3, CHLOROPLASTIC-RELATED"/>
    <property type="match status" value="1"/>
</dbReference>
<dbReference type="GO" id="GO:0009081">
    <property type="term" value="P:branched-chain amino acid metabolic process"/>
    <property type="evidence" value="ECO:0007669"/>
    <property type="project" value="InterPro"/>
</dbReference>
<gene>
    <name evidence="7" type="ORF">AMAG_05853</name>
</gene>
<dbReference type="SUPFAM" id="SSF56752">
    <property type="entry name" value="D-aminoacid aminotransferase-like PLP-dependent enzymes"/>
    <property type="match status" value="1"/>
</dbReference>
<dbReference type="NCBIfam" id="NF009897">
    <property type="entry name" value="PRK13357.1"/>
    <property type="match status" value="1"/>
</dbReference>
<dbReference type="eggNOG" id="KOG0975">
    <property type="taxonomic scope" value="Eukaryota"/>
</dbReference>
<feature type="region of interest" description="Disordered" evidence="6">
    <location>
        <begin position="1"/>
        <end position="65"/>
    </location>
</feature>
<comment type="similarity">
    <text evidence="2">Belongs to the class-IV pyridoxal-phosphate-dependent aminotransferase family.</text>
</comment>
<comment type="cofactor">
    <cofactor evidence="1">
        <name>pyridoxal 5'-phosphate</name>
        <dbReference type="ChEBI" id="CHEBI:597326"/>
    </cofactor>
</comment>
<accession>A0A0L0SDG2</accession>
<dbReference type="GO" id="GO:0004084">
    <property type="term" value="F:branched-chain-amino-acid transaminase activity"/>
    <property type="evidence" value="ECO:0007669"/>
    <property type="project" value="InterPro"/>
</dbReference>
<protein>
    <submittedName>
        <fullName evidence="7">Branched-chain amino acid aminotransferase</fullName>
    </submittedName>
</protein>
<organism evidence="7 8">
    <name type="scientific">Allomyces macrogynus (strain ATCC 38327)</name>
    <name type="common">Allomyces javanicus var. macrogynus</name>
    <dbReference type="NCBI Taxonomy" id="578462"/>
    <lineage>
        <taxon>Eukaryota</taxon>
        <taxon>Fungi</taxon>
        <taxon>Fungi incertae sedis</taxon>
        <taxon>Blastocladiomycota</taxon>
        <taxon>Blastocladiomycetes</taxon>
        <taxon>Blastocladiales</taxon>
        <taxon>Blastocladiaceae</taxon>
        <taxon>Allomyces</taxon>
    </lineage>
</organism>
<dbReference type="NCBIfam" id="TIGR01123">
    <property type="entry name" value="ilvE_II"/>
    <property type="match status" value="1"/>
</dbReference>
<dbReference type="Gene3D" id="3.30.470.10">
    <property type="match status" value="1"/>
</dbReference>
<name>A0A0L0SDG2_ALLM3</name>
<dbReference type="Gene3D" id="3.20.10.10">
    <property type="entry name" value="D-amino Acid Aminotransferase, subunit A, domain 2"/>
    <property type="match status" value="1"/>
</dbReference>
<proteinExistence type="inferred from homology"/>
<dbReference type="CDD" id="cd01557">
    <property type="entry name" value="BCAT_beta_family"/>
    <property type="match status" value="1"/>
</dbReference>
<keyword evidence="5" id="KW-0663">Pyridoxal phosphate</keyword>
<dbReference type="InterPro" id="IPR033939">
    <property type="entry name" value="BCAT_family"/>
</dbReference>
<evidence type="ECO:0000256" key="3">
    <source>
        <dbReference type="ARBA" id="ARBA00022576"/>
    </source>
</evidence>
<dbReference type="InterPro" id="IPR005786">
    <property type="entry name" value="B_amino_transII"/>
</dbReference>
<dbReference type="InterPro" id="IPR036038">
    <property type="entry name" value="Aminotransferase-like"/>
</dbReference>
<dbReference type="InterPro" id="IPR043132">
    <property type="entry name" value="BCAT-like_C"/>
</dbReference>
<sequence>MNGRTRSASKAASTTTTMSTPSATANGKKRRADAHDAAPNMQTRNAKRQAVDKTPKKPADAAPIAAPIAPTVTPLTPGGHVHAPITYPVTDPASLDWDAGLGFGLITTAGYVRYTCRSGIWDDGAWVAGSTLPDLHIMATALHYGQACFEGLKAYRHADGHAYVFRPHANQARMARSCARALMEAPPLDKFLNAVRTCVARNMAYVPPHDKPGALYLRPFLFGSGPRLGLNESDEYTFIVTCSPVGEYYKAGGKPVKALVCGEHDRAAPKGVGSYKLAGNYAPTLLPAKEAKAQGYPITLYLDPATRTHVDEFATSNFLAATKTKILTPDSDSVLESVTRMSIMQLARDNGLTPETRRIKVSELAEGTADGEEITHIAACGTAVVLTPVYRIDVPETDAAGKTALRRIVAAGWKDVVDADQEPTDAATAAGESDPLMKLGNELRAIQKGQRPDTHGWLWPQGGITADE</sequence>
<keyword evidence="4 7" id="KW-0808">Transferase</keyword>
<evidence type="ECO:0000256" key="1">
    <source>
        <dbReference type="ARBA" id="ARBA00001933"/>
    </source>
</evidence>
<feature type="compositionally biased region" description="Low complexity" evidence="6">
    <location>
        <begin position="1"/>
        <end position="25"/>
    </location>
</feature>
<evidence type="ECO:0000256" key="2">
    <source>
        <dbReference type="ARBA" id="ARBA00009320"/>
    </source>
</evidence>
<dbReference type="Proteomes" id="UP000054350">
    <property type="component" value="Unassembled WGS sequence"/>
</dbReference>